<dbReference type="Ensembl" id="ENSMMOT00000003174.1">
    <property type="protein sequence ID" value="ENSMMOP00000003125.1"/>
    <property type="gene ID" value="ENSMMOG00000002505.1"/>
</dbReference>
<organism evidence="1 2">
    <name type="scientific">Mola mola</name>
    <name type="common">Ocean sunfish</name>
    <name type="synonym">Tetraodon mola</name>
    <dbReference type="NCBI Taxonomy" id="94237"/>
    <lineage>
        <taxon>Eukaryota</taxon>
        <taxon>Metazoa</taxon>
        <taxon>Chordata</taxon>
        <taxon>Craniata</taxon>
        <taxon>Vertebrata</taxon>
        <taxon>Euteleostomi</taxon>
        <taxon>Actinopterygii</taxon>
        <taxon>Neopterygii</taxon>
        <taxon>Teleostei</taxon>
        <taxon>Neoteleostei</taxon>
        <taxon>Acanthomorphata</taxon>
        <taxon>Eupercaria</taxon>
        <taxon>Tetraodontiformes</taxon>
        <taxon>Molidae</taxon>
        <taxon>Mola</taxon>
    </lineage>
</organism>
<evidence type="ECO:0000313" key="2">
    <source>
        <dbReference type="Proteomes" id="UP000261620"/>
    </source>
</evidence>
<dbReference type="Proteomes" id="UP000261620">
    <property type="component" value="Unplaced"/>
</dbReference>
<reference evidence="1" key="1">
    <citation type="submission" date="2025-08" db="UniProtKB">
        <authorList>
            <consortium name="Ensembl"/>
        </authorList>
    </citation>
    <scope>IDENTIFICATION</scope>
</reference>
<accession>A0A3Q4AG92</accession>
<reference evidence="1" key="2">
    <citation type="submission" date="2025-09" db="UniProtKB">
        <authorList>
            <consortium name="Ensembl"/>
        </authorList>
    </citation>
    <scope>IDENTIFICATION</scope>
</reference>
<sequence length="201" mass="21634">MLPSHLSLQDNIQGQIFISDLLRLPSAGKLLPEAAPLETDIDGNHRQVRGGILTFGRNDLRGGDGTSGGNFSVYTCGIFGGLLSAPGGGIHAGWGDHMQREEAEADTGGSESLGRCHSVQCRHHSNLHSPLLLLRHCAFCQPTPRCRAEGRPGRDDGCSFRAPGWRLPWGPLRLPLCPARPLPAPTGHLRECSVSWNLVLV</sequence>
<proteinExistence type="predicted"/>
<evidence type="ECO:0000313" key="1">
    <source>
        <dbReference type="Ensembl" id="ENSMMOP00000003125.1"/>
    </source>
</evidence>
<name>A0A3Q4AG92_MOLML</name>
<dbReference type="AlphaFoldDB" id="A0A3Q4AG92"/>
<protein>
    <submittedName>
        <fullName evidence="1">Uncharacterized protein</fullName>
    </submittedName>
</protein>
<keyword evidence="2" id="KW-1185">Reference proteome</keyword>